<name>A0AAD5YBM0_9APHY</name>
<organism evidence="1 2">
    <name type="scientific">Meripilus lineatus</name>
    <dbReference type="NCBI Taxonomy" id="2056292"/>
    <lineage>
        <taxon>Eukaryota</taxon>
        <taxon>Fungi</taxon>
        <taxon>Dikarya</taxon>
        <taxon>Basidiomycota</taxon>
        <taxon>Agaricomycotina</taxon>
        <taxon>Agaricomycetes</taxon>
        <taxon>Polyporales</taxon>
        <taxon>Meripilaceae</taxon>
        <taxon>Meripilus</taxon>
    </lineage>
</organism>
<accession>A0AAD5YBM0</accession>
<evidence type="ECO:0000313" key="2">
    <source>
        <dbReference type="Proteomes" id="UP001212997"/>
    </source>
</evidence>
<comment type="caution">
    <text evidence="1">The sequence shown here is derived from an EMBL/GenBank/DDBJ whole genome shotgun (WGS) entry which is preliminary data.</text>
</comment>
<protein>
    <submittedName>
        <fullName evidence="1">Uncharacterized protein</fullName>
    </submittedName>
</protein>
<dbReference type="EMBL" id="JANAWD010001885">
    <property type="protein sequence ID" value="KAJ3472616.1"/>
    <property type="molecule type" value="Genomic_DNA"/>
</dbReference>
<evidence type="ECO:0000313" key="1">
    <source>
        <dbReference type="EMBL" id="KAJ3472616.1"/>
    </source>
</evidence>
<proteinExistence type="predicted"/>
<sequence length="94" mass="10409">MYVKYLERHAMAGVGMRVVRWQRVPVGVGKLAYDEVLGSMRLDREMIGMSKEELKTSKEKMVELGKKIIKEETAAAIAAGHPDVTPSAPPTKPN</sequence>
<keyword evidence="2" id="KW-1185">Reference proteome</keyword>
<dbReference type="Proteomes" id="UP001212997">
    <property type="component" value="Unassembled WGS sequence"/>
</dbReference>
<reference evidence="1" key="1">
    <citation type="submission" date="2022-07" db="EMBL/GenBank/DDBJ databases">
        <title>Genome Sequence of Physisporinus lineatus.</title>
        <authorList>
            <person name="Buettner E."/>
        </authorList>
    </citation>
    <scope>NUCLEOTIDE SEQUENCE</scope>
    <source>
        <strain evidence="1">VT162</strain>
    </source>
</reference>
<dbReference type="AlphaFoldDB" id="A0AAD5YBM0"/>
<gene>
    <name evidence="1" type="ORF">NLI96_g13305</name>
</gene>